<dbReference type="Gene3D" id="1.20.5.620">
    <property type="entry name" value="F1F0 ATP synthase subunit B, membrane domain"/>
    <property type="match status" value="1"/>
</dbReference>
<comment type="subcellular location">
    <subcellularLocation>
        <location evidence="7">Cell membrane</location>
        <topology evidence="7">Peripheral membrane protein</topology>
    </subcellularLocation>
</comment>
<dbReference type="Pfam" id="PF01991">
    <property type="entry name" value="vATP-synt_E"/>
    <property type="match status" value="1"/>
</dbReference>
<dbReference type="HAMAP" id="MF_00311">
    <property type="entry name" value="ATP_synth_E_arch"/>
    <property type="match status" value="1"/>
</dbReference>
<dbReference type="RefSeq" id="WP_067145707.1">
    <property type="nucleotide sequence ID" value="NZ_CP014265.1"/>
</dbReference>
<comment type="subunit">
    <text evidence="7">Has multiple subunits with at least A(3), B(3), C, D, E, F, H, I and proteolipid K(x).</text>
</comment>
<dbReference type="GO" id="GO:0005524">
    <property type="term" value="F:ATP binding"/>
    <property type="evidence" value="ECO:0007669"/>
    <property type="project" value="UniProtKB-UniRule"/>
</dbReference>
<dbReference type="SUPFAM" id="SSF160527">
    <property type="entry name" value="V-type ATPase subunit E-like"/>
    <property type="match status" value="1"/>
</dbReference>
<proteinExistence type="inferred from homology"/>
<dbReference type="InterPro" id="IPR038495">
    <property type="entry name" value="ATPase_E_C"/>
</dbReference>
<keyword evidence="7" id="KW-1003">Cell membrane</keyword>
<evidence type="ECO:0000313" key="11">
    <source>
        <dbReference type="Proteomes" id="UP000183442"/>
    </source>
</evidence>
<keyword evidence="6 7" id="KW-0066">ATP synthesis</keyword>
<reference evidence="8 10" key="1">
    <citation type="journal article" date="2016" name="Genome Announc.">
        <title>Draft Genome Sequence of the Rumen Methanogen Methanobrevibacter olleyae YLM1.</title>
        <authorList>
            <person name="Kelly W.J."/>
            <person name="Li D."/>
            <person name="Lambie S.C."/>
            <person name="Cox F."/>
            <person name="Attwood G.T."/>
            <person name="Altermann E."/>
            <person name="Leahy S.C."/>
        </authorList>
    </citation>
    <scope>NUCLEOTIDE SEQUENCE [LARGE SCALE GENOMIC DNA]</scope>
    <source>
        <strain evidence="8 10">YLM1</strain>
    </source>
</reference>
<dbReference type="InterPro" id="IPR002842">
    <property type="entry name" value="ATPase_V1_Esu"/>
</dbReference>
<dbReference type="GO" id="GO:0005886">
    <property type="term" value="C:plasma membrane"/>
    <property type="evidence" value="ECO:0007669"/>
    <property type="project" value="UniProtKB-SubCell"/>
</dbReference>
<keyword evidence="2 7" id="KW-0813">Transport</keyword>
<evidence type="ECO:0000313" key="10">
    <source>
        <dbReference type="Proteomes" id="UP000066376"/>
    </source>
</evidence>
<evidence type="ECO:0000256" key="4">
    <source>
        <dbReference type="ARBA" id="ARBA00023065"/>
    </source>
</evidence>
<dbReference type="PANTHER" id="PTHR45715">
    <property type="entry name" value="ATPASE H+-TRANSPORTING V1 SUBUNIT E1A-RELATED"/>
    <property type="match status" value="1"/>
</dbReference>
<dbReference type="GO" id="GO:0046933">
    <property type="term" value="F:proton-transporting ATP synthase activity, rotational mechanism"/>
    <property type="evidence" value="ECO:0007669"/>
    <property type="project" value="UniProtKB-UniRule"/>
</dbReference>
<name>A0A126QYM5_METOL</name>
<keyword evidence="10" id="KW-1185">Reference proteome</keyword>
<dbReference type="GO" id="GO:0046961">
    <property type="term" value="F:proton-transporting ATPase activity, rotational mechanism"/>
    <property type="evidence" value="ECO:0007669"/>
    <property type="project" value="InterPro"/>
</dbReference>
<evidence type="ECO:0000313" key="8">
    <source>
        <dbReference type="EMBL" id="AMK14902.1"/>
    </source>
</evidence>
<evidence type="ECO:0000256" key="7">
    <source>
        <dbReference type="HAMAP-Rule" id="MF_00311"/>
    </source>
</evidence>
<dbReference type="Proteomes" id="UP000066376">
    <property type="component" value="Chromosome"/>
</dbReference>
<evidence type="ECO:0000256" key="5">
    <source>
        <dbReference type="ARBA" id="ARBA00023136"/>
    </source>
</evidence>
<evidence type="ECO:0000256" key="2">
    <source>
        <dbReference type="ARBA" id="ARBA00022448"/>
    </source>
</evidence>
<reference evidence="10" key="2">
    <citation type="submission" date="2016-02" db="EMBL/GenBank/DDBJ databases">
        <title>The draft genome sequence of the rumen methanogen Methanobrevibacter olleyae YLM1.</title>
        <authorList>
            <consortium name="New Zealand Agricultural Greenhouse Gas Research Centre/Pastoral Greenhouse Gas Research Consortium"/>
            <person name="Kelly W.J."/>
            <person name="Li D."/>
            <person name="Lambie S.C."/>
            <person name="Attwood G.T."/>
            <person name="Altermann E."/>
            <person name="Leahy S.C."/>
        </authorList>
    </citation>
    <scope>NUCLEOTIDE SEQUENCE [LARGE SCALE GENOMIC DNA]</scope>
    <source>
        <strain evidence="10">YLM1</strain>
    </source>
</reference>
<accession>A0A126QYM5</accession>
<gene>
    <name evidence="7" type="primary">atpE</name>
    <name evidence="9" type="ORF">SAMN02910297_00889</name>
    <name evidence="8" type="ORF">YLM1_0342</name>
</gene>
<reference evidence="9" key="4">
    <citation type="submission" date="2016-10" db="EMBL/GenBank/DDBJ databases">
        <authorList>
            <person name="de Groot N.N."/>
        </authorList>
    </citation>
    <scope>NUCLEOTIDE SEQUENCE [LARGE SCALE GENOMIC DNA]</scope>
    <source>
        <strain evidence="9">DSM 16632</strain>
    </source>
</reference>
<comment type="function">
    <text evidence="7">Component of the A-type ATP synthase that produces ATP from ADP in the presence of a proton gradient across the membrane.</text>
</comment>
<dbReference type="Proteomes" id="UP000183442">
    <property type="component" value="Unassembled WGS sequence"/>
</dbReference>
<protein>
    <recommendedName>
        <fullName evidence="7">A-type ATP synthase subunit E</fullName>
    </recommendedName>
</protein>
<dbReference type="AlphaFoldDB" id="A0A126QYM5"/>
<sequence length="227" mass="25006">MSSGADKIVSNIMSEAQNKADANSSEAQVKVDAILADGEKRAEATKVKISEDAKKQAEMRYQQIISEAKMNARRAELGAKEEVIEETFSKATEDLKNKAATDDEEYIESLIEMIKEAATEIGGGDLIVLLKEDDIDKVKGKLDSIADKVKSLIKDRNKPVNLNAIAKDVFSETEVETTLEIGEPIDTIGGAILRTRNGEIQVNNTIESRMLRFKKSLRSEVAKTLFD</sequence>
<dbReference type="OrthoDB" id="4691at2157"/>
<dbReference type="Gene3D" id="3.30.2320.30">
    <property type="entry name" value="ATP synthase, E subunit, C-terminal"/>
    <property type="match status" value="1"/>
</dbReference>
<dbReference type="PATRIC" id="fig|294671.3.peg.344"/>
<evidence type="ECO:0000313" key="9">
    <source>
        <dbReference type="EMBL" id="SFL44111.1"/>
    </source>
</evidence>
<dbReference type="KEGG" id="mol:YLM1_0342"/>
<keyword evidence="5 7" id="KW-0472">Membrane</keyword>
<dbReference type="GO" id="GO:0033178">
    <property type="term" value="C:proton-transporting two-sector ATPase complex, catalytic domain"/>
    <property type="evidence" value="ECO:0007669"/>
    <property type="project" value="InterPro"/>
</dbReference>
<dbReference type="GeneID" id="28488638"/>
<dbReference type="EMBL" id="CP014265">
    <property type="protein sequence ID" value="AMK14902.1"/>
    <property type="molecule type" value="Genomic_DNA"/>
</dbReference>
<evidence type="ECO:0000256" key="1">
    <source>
        <dbReference type="ARBA" id="ARBA00005901"/>
    </source>
</evidence>
<evidence type="ECO:0000256" key="6">
    <source>
        <dbReference type="ARBA" id="ARBA00023310"/>
    </source>
</evidence>
<comment type="similarity">
    <text evidence="1 7">Belongs to the V-ATPase E subunit family.</text>
</comment>
<dbReference type="STRING" id="294671.YLM1_0342"/>
<dbReference type="EMBL" id="FOTL01000011">
    <property type="protein sequence ID" value="SFL44111.1"/>
    <property type="molecule type" value="Genomic_DNA"/>
</dbReference>
<reference evidence="11" key="3">
    <citation type="submission" date="2016-10" db="EMBL/GenBank/DDBJ databases">
        <authorList>
            <person name="Varghese N."/>
        </authorList>
    </citation>
    <scope>NUCLEOTIDE SEQUENCE [LARGE SCALE GENOMIC DNA]</scope>
    <source>
        <strain evidence="11">DSM 16632</strain>
    </source>
</reference>
<organism evidence="8 10">
    <name type="scientific">Methanobrevibacter olleyae</name>
    <dbReference type="NCBI Taxonomy" id="294671"/>
    <lineage>
        <taxon>Archaea</taxon>
        <taxon>Methanobacteriati</taxon>
        <taxon>Methanobacteriota</taxon>
        <taxon>Methanomada group</taxon>
        <taxon>Methanobacteria</taxon>
        <taxon>Methanobacteriales</taxon>
        <taxon>Methanobacteriaceae</taxon>
        <taxon>Methanobrevibacter</taxon>
    </lineage>
</organism>
<keyword evidence="4 7" id="KW-0406">Ion transport</keyword>
<dbReference type="GO" id="GO:0042777">
    <property type="term" value="P:proton motive force-driven plasma membrane ATP synthesis"/>
    <property type="evidence" value="ECO:0007669"/>
    <property type="project" value="UniProtKB-UniRule"/>
</dbReference>
<keyword evidence="3 7" id="KW-0375">Hydrogen ion transport</keyword>
<evidence type="ECO:0000256" key="3">
    <source>
        <dbReference type="ARBA" id="ARBA00022781"/>
    </source>
</evidence>